<sequence length="64" mass="7333">MVQQMIISAFFALEFSESLNCSRATRKSWYFDSGASNYLTSNAQFLTNINRYYGHLMIHTANGN</sequence>
<dbReference type="AlphaFoldDB" id="A0A371FQN6"/>
<name>A0A371FQN6_MUCPR</name>
<protein>
    <submittedName>
        <fullName evidence="1">Uncharacterized protein</fullName>
    </submittedName>
</protein>
<evidence type="ECO:0000313" key="2">
    <source>
        <dbReference type="Proteomes" id="UP000257109"/>
    </source>
</evidence>
<keyword evidence="2" id="KW-1185">Reference proteome</keyword>
<dbReference type="Proteomes" id="UP000257109">
    <property type="component" value="Unassembled WGS sequence"/>
</dbReference>
<organism evidence="1 2">
    <name type="scientific">Mucuna pruriens</name>
    <name type="common">Velvet bean</name>
    <name type="synonym">Dolichos pruriens</name>
    <dbReference type="NCBI Taxonomy" id="157652"/>
    <lineage>
        <taxon>Eukaryota</taxon>
        <taxon>Viridiplantae</taxon>
        <taxon>Streptophyta</taxon>
        <taxon>Embryophyta</taxon>
        <taxon>Tracheophyta</taxon>
        <taxon>Spermatophyta</taxon>
        <taxon>Magnoliopsida</taxon>
        <taxon>eudicotyledons</taxon>
        <taxon>Gunneridae</taxon>
        <taxon>Pentapetalae</taxon>
        <taxon>rosids</taxon>
        <taxon>fabids</taxon>
        <taxon>Fabales</taxon>
        <taxon>Fabaceae</taxon>
        <taxon>Papilionoideae</taxon>
        <taxon>50 kb inversion clade</taxon>
        <taxon>NPAAA clade</taxon>
        <taxon>indigoferoid/millettioid clade</taxon>
        <taxon>Phaseoleae</taxon>
        <taxon>Mucuna</taxon>
    </lineage>
</organism>
<reference evidence="1" key="1">
    <citation type="submission" date="2018-05" db="EMBL/GenBank/DDBJ databases">
        <title>Draft genome of Mucuna pruriens seed.</title>
        <authorList>
            <person name="Nnadi N.E."/>
            <person name="Vos R."/>
            <person name="Hasami M.H."/>
            <person name="Devisetty U.K."/>
            <person name="Aguiy J.C."/>
        </authorList>
    </citation>
    <scope>NUCLEOTIDE SEQUENCE [LARGE SCALE GENOMIC DNA]</scope>
    <source>
        <strain evidence="1">JCA_2017</strain>
    </source>
</reference>
<evidence type="ECO:0000313" key="1">
    <source>
        <dbReference type="EMBL" id="RDX80638.1"/>
    </source>
</evidence>
<proteinExistence type="predicted"/>
<comment type="caution">
    <text evidence="1">The sequence shown here is derived from an EMBL/GenBank/DDBJ whole genome shotgun (WGS) entry which is preliminary data.</text>
</comment>
<dbReference type="EMBL" id="QJKJ01008151">
    <property type="protein sequence ID" value="RDX80638.1"/>
    <property type="molecule type" value="Genomic_DNA"/>
</dbReference>
<accession>A0A371FQN6</accession>
<feature type="non-terminal residue" evidence="1">
    <location>
        <position position="1"/>
    </location>
</feature>
<gene>
    <name evidence="1" type="ORF">CR513_38793</name>
</gene>